<feature type="transmembrane region" description="Helical" evidence="1">
    <location>
        <begin position="76"/>
        <end position="98"/>
    </location>
</feature>
<protein>
    <recommendedName>
        <fullName evidence="2">Signal transduction histidine kinase internal region domain-containing protein</fullName>
    </recommendedName>
</protein>
<proteinExistence type="predicted"/>
<feature type="domain" description="Signal transduction histidine kinase internal region" evidence="2">
    <location>
        <begin position="164"/>
        <end position="238"/>
    </location>
</feature>
<dbReference type="EMBL" id="QEAS01000004">
    <property type="protein sequence ID" value="PWG81490.1"/>
    <property type="molecule type" value="Genomic_DNA"/>
</dbReference>
<name>A0A2U2PJD3_9SPHI</name>
<dbReference type="GO" id="GO:0016020">
    <property type="term" value="C:membrane"/>
    <property type="evidence" value="ECO:0007669"/>
    <property type="project" value="InterPro"/>
</dbReference>
<dbReference type="RefSeq" id="WP_109414974.1">
    <property type="nucleotide sequence ID" value="NZ_QEAS01000004.1"/>
</dbReference>
<dbReference type="AlphaFoldDB" id="A0A2U2PJD3"/>
<dbReference type="GO" id="GO:0000155">
    <property type="term" value="F:phosphorelay sensor kinase activity"/>
    <property type="evidence" value="ECO:0007669"/>
    <property type="project" value="InterPro"/>
</dbReference>
<feature type="transmembrane region" description="Helical" evidence="1">
    <location>
        <begin position="7"/>
        <end position="26"/>
    </location>
</feature>
<feature type="transmembrane region" description="Helical" evidence="1">
    <location>
        <begin position="46"/>
        <end position="64"/>
    </location>
</feature>
<feature type="transmembrane region" description="Helical" evidence="1">
    <location>
        <begin position="126"/>
        <end position="147"/>
    </location>
</feature>
<evidence type="ECO:0000313" key="4">
    <source>
        <dbReference type="Proteomes" id="UP000245647"/>
    </source>
</evidence>
<reference evidence="3 4" key="1">
    <citation type="submission" date="2018-04" db="EMBL/GenBank/DDBJ databases">
        <title>Pedobacter chongqingensis sp. nov., isolated from a rottenly hemp rope.</title>
        <authorList>
            <person name="Cai Y."/>
        </authorList>
    </citation>
    <scope>NUCLEOTIDE SEQUENCE [LARGE SCALE GENOMIC DNA]</scope>
    <source>
        <strain evidence="3 4">FJ4-8</strain>
    </source>
</reference>
<accession>A0A2U2PJD3</accession>
<dbReference type="InterPro" id="IPR050640">
    <property type="entry name" value="Bact_2-comp_sensor_kinase"/>
</dbReference>
<dbReference type="Proteomes" id="UP000245647">
    <property type="component" value="Unassembled WGS sequence"/>
</dbReference>
<keyword evidence="4" id="KW-1185">Reference proteome</keyword>
<organism evidence="3 4">
    <name type="scientific">Pararcticibacter amylolyticus</name>
    <dbReference type="NCBI Taxonomy" id="2173175"/>
    <lineage>
        <taxon>Bacteria</taxon>
        <taxon>Pseudomonadati</taxon>
        <taxon>Bacteroidota</taxon>
        <taxon>Sphingobacteriia</taxon>
        <taxon>Sphingobacteriales</taxon>
        <taxon>Sphingobacteriaceae</taxon>
        <taxon>Pararcticibacter</taxon>
    </lineage>
</organism>
<comment type="caution">
    <text evidence="3">The sequence shown here is derived from an EMBL/GenBank/DDBJ whole genome shotgun (WGS) entry which is preliminary data.</text>
</comment>
<sequence>MKKKTIIIIHLVYWSRLLFSIIPLVSFQLKSSTSDLYTLSLLWSRFIFQLVPLFSFYVAYCFLFPTYFTRKKYLTFGALAVLTTLFTLLIGELFIVPFKREFGDILSSQDKHNAILYPLKLRLLNMMSMTISAIISGSLLKALILWFNERKIKETLEKKNLQTELALLRAQINPHFLFNTLNNIDILIEKSPAKASEYLKKLSDIMRFTIYDASAEKILLSQELEYISKYIDLQRIRSSASGFVKLEVTGDPGNLQIAPMLFIPFIENAFKHSTNKKQENAINIIIRIIGEEIYFSCNNVLDKIPGLEKTKGGAGLDIIKNRLTLIYPDHILHMEKTESKYIVSLSIKLNEN</sequence>
<evidence type="ECO:0000313" key="3">
    <source>
        <dbReference type="EMBL" id="PWG81490.1"/>
    </source>
</evidence>
<dbReference type="OrthoDB" id="9792992at2"/>
<dbReference type="PANTHER" id="PTHR34220">
    <property type="entry name" value="SENSOR HISTIDINE KINASE YPDA"/>
    <property type="match status" value="1"/>
</dbReference>
<dbReference type="Pfam" id="PF06580">
    <property type="entry name" value="His_kinase"/>
    <property type="match status" value="1"/>
</dbReference>
<dbReference type="InterPro" id="IPR010559">
    <property type="entry name" value="Sig_transdc_His_kin_internal"/>
</dbReference>
<dbReference type="PANTHER" id="PTHR34220:SF7">
    <property type="entry name" value="SENSOR HISTIDINE KINASE YPDA"/>
    <property type="match status" value="1"/>
</dbReference>
<evidence type="ECO:0000259" key="2">
    <source>
        <dbReference type="Pfam" id="PF06580"/>
    </source>
</evidence>
<keyword evidence="1" id="KW-1133">Transmembrane helix</keyword>
<evidence type="ECO:0000256" key="1">
    <source>
        <dbReference type="SAM" id="Phobius"/>
    </source>
</evidence>
<keyword evidence="1" id="KW-0812">Transmembrane</keyword>
<gene>
    <name evidence="3" type="ORF">DDR33_06575</name>
</gene>
<keyword evidence="1" id="KW-0472">Membrane</keyword>